<comment type="caution">
    <text evidence="3">The sequence shown here is derived from an EMBL/GenBank/DDBJ whole genome shotgun (WGS) entry which is preliminary data.</text>
</comment>
<dbReference type="Proteomes" id="UP000659496">
    <property type="component" value="Unassembled WGS sequence"/>
</dbReference>
<feature type="domain" description="General stress protein 17M-like" evidence="2">
    <location>
        <begin position="7"/>
        <end position="100"/>
    </location>
</feature>
<sequence length="167" mass="18663">MKQKRYVGTFHSIDNVLIKITELKSFGYAKDEILAVSNLEDNDRMLEDQTDIVLVTREQDGFLGRMKYFFTNDQPAKEALEQLGFNEQQTQAFYNEVKDGGVALFVLDDPKAPRSPDPSGENAKTEVPKSDSSSVISDSGVPLENAGEDAETEENAGRYPRINTNHL</sequence>
<organism evidence="3 4">
    <name type="scientific">Sporosarcina gallistercoris</name>
    <dbReference type="NCBI Taxonomy" id="2762245"/>
    <lineage>
        <taxon>Bacteria</taxon>
        <taxon>Bacillati</taxon>
        <taxon>Bacillota</taxon>
        <taxon>Bacilli</taxon>
        <taxon>Bacillales</taxon>
        <taxon>Caryophanaceae</taxon>
        <taxon>Sporosarcina</taxon>
    </lineage>
</organism>
<evidence type="ECO:0000256" key="1">
    <source>
        <dbReference type="SAM" id="MobiDB-lite"/>
    </source>
</evidence>
<dbReference type="RefSeq" id="WP_191690275.1">
    <property type="nucleotide sequence ID" value="NZ_JACSQY010000007.1"/>
</dbReference>
<dbReference type="InterPro" id="IPR025889">
    <property type="entry name" value="GSP17M-like_dom"/>
</dbReference>
<dbReference type="Pfam" id="PF11181">
    <property type="entry name" value="YflT"/>
    <property type="match status" value="1"/>
</dbReference>
<protein>
    <submittedName>
        <fullName evidence="3">General stress protein</fullName>
    </submittedName>
</protein>
<keyword evidence="4" id="KW-1185">Reference proteome</keyword>
<name>A0ABR8PKW1_9BACL</name>
<feature type="region of interest" description="Disordered" evidence="1">
    <location>
        <begin position="108"/>
        <end position="167"/>
    </location>
</feature>
<evidence type="ECO:0000313" key="3">
    <source>
        <dbReference type="EMBL" id="MBD7908785.1"/>
    </source>
</evidence>
<accession>A0ABR8PKW1</accession>
<dbReference type="EMBL" id="JACSQY010000007">
    <property type="protein sequence ID" value="MBD7908785.1"/>
    <property type="molecule type" value="Genomic_DNA"/>
</dbReference>
<gene>
    <name evidence="3" type="ORF">H9659_10625</name>
</gene>
<proteinExistence type="predicted"/>
<evidence type="ECO:0000313" key="4">
    <source>
        <dbReference type="Proteomes" id="UP000659496"/>
    </source>
</evidence>
<evidence type="ECO:0000259" key="2">
    <source>
        <dbReference type="Pfam" id="PF11181"/>
    </source>
</evidence>
<feature type="compositionally biased region" description="Low complexity" evidence="1">
    <location>
        <begin position="130"/>
        <end position="139"/>
    </location>
</feature>
<reference evidence="3 4" key="1">
    <citation type="submission" date="2020-08" db="EMBL/GenBank/DDBJ databases">
        <title>A Genomic Blueprint of the Chicken Gut Microbiome.</title>
        <authorList>
            <person name="Gilroy R."/>
            <person name="Ravi A."/>
            <person name="Getino M."/>
            <person name="Pursley I."/>
            <person name="Horton D.L."/>
            <person name="Alikhan N.-F."/>
            <person name="Baker D."/>
            <person name="Gharbi K."/>
            <person name="Hall N."/>
            <person name="Watson M."/>
            <person name="Adriaenssens E.M."/>
            <person name="Foster-Nyarko E."/>
            <person name="Jarju S."/>
            <person name="Secka A."/>
            <person name="Antonio M."/>
            <person name="Oren A."/>
            <person name="Chaudhuri R."/>
            <person name="La Ragione R.M."/>
            <person name="Hildebrand F."/>
            <person name="Pallen M.J."/>
        </authorList>
    </citation>
    <scope>NUCLEOTIDE SEQUENCE [LARGE SCALE GENOMIC DNA]</scope>
    <source>
        <strain evidence="3 4">Sa3CUA8</strain>
    </source>
</reference>